<dbReference type="Gene3D" id="3.30.360.90">
    <property type="match status" value="1"/>
</dbReference>
<gene>
    <name evidence="4" type="ORF">H9746_03445</name>
</gene>
<proteinExistence type="inferred from homology"/>
<evidence type="ECO:0000313" key="4">
    <source>
        <dbReference type="EMBL" id="HIV61889.1"/>
    </source>
</evidence>
<reference evidence="4" key="1">
    <citation type="journal article" date="2021" name="PeerJ">
        <title>Extensive microbial diversity within the chicken gut microbiome revealed by metagenomics and culture.</title>
        <authorList>
            <person name="Gilroy R."/>
            <person name="Ravi A."/>
            <person name="Getino M."/>
            <person name="Pursley I."/>
            <person name="Horton D.L."/>
            <person name="Alikhan N.F."/>
            <person name="Baker D."/>
            <person name="Gharbi K."/>
            <person name="Hall N."/>
            <person name="Watson M."/>
            <person name="Adriaenssens E.M."/>
            <person name="Foster-Nyarko E."/>
            <person name="Jarju S."/>
            <person name="Secka A."/>
            <person name="Antonio M."/>
            <person name="Oren A."/>
            <person name="Chaudhuri R.R."/>
            <person name="La Ragione R."/>
            <person name="Hildebrand F."/>
            <person name="Pallen M.J."/>
        </authorList>
    </citation>
    <scope>NUCLEOTIDE SEQUENCE</scope>
    <source>
        <strain evidence="4">CHK193-4272</strain>
    </source>
</reference>
<feature type="domain" description="Tail sheath protein C-terminal" evidence="3">
    <location>
        <begin position="233"/>
        <end position="352"/>
    </location>
</feature>
<protein>
    <submittedName>
        <fullName evidence="4">Phage tail sheath subtilisin-like domain-containing protein</fullName>
    </submittedName>
</protein>
<dbReference type="Pfam" id="PF04984">
    <property type="entry name" value="Phage_sheath_1"/>
    <property type="match status" value="1"/>
</dbReference>
<sequence length="359" mass="39632">MPRPQIFITFQTLASTAIKRSDKGTLLLLLRDAKAEAQGTHVITRTSQIPEGISEDNKTYIERAFEGYENAPKKIILHIDTAESEDLSAGIAFARTQDFDYLCGPPDVTPEECTAIITMVKDERAHNHKVKAVLPNQAADHEGIVNFTGDGIKVGKTTFNTAQYCSRIAGIIAGTPMKMSCTYAPLPEVEDITRLTDKDGDTAVDAGKLILEHDGVKVKLSRAVNSLTSLTTTKGKQFQKIKIVELMDMIFKDIRQTVTDQYIGKFTNSYDNKMILVTAIKNYLQLMERDGLIREGSSVAEIDLDAQTKYLIENGVDVSEMSEQQIKEANTGSSVFIKVSISPLDAIEDVFIPFTIENA</sequence>
<dbReference type="AlphaFoldDB" id="A0A9D1THE2"/>
<comment type="caution">
    <text evidence="4">The sequence shown here is derived from an EMBL/GenBank/DDBJ whole genome shotgun (WGS) entry which is preliminary data.</text>
</comment>
<dbReference type="Gene3D" id="3.40.50.11790">
    <property type="match status" value="1"/>
</dbReference>
<evidence type="ECO:0000313" key="5">
    <source>
        <dbReference type="Proteomes" id="UP000886808"/>
    </source>
</evidence>
<evidence type="ECO:0000259" key="3">
    <source>
        <dbReference type="Pfam" id="PF17482"/>
    </source>
</evidence>
<name>A0A9D1THE2_9FIRM</name>
<feature type="domain" description="Tail sheath protein subtilisin-like" evidence="2">
    <location>
        <begin position="82"/>
        <end position="226"/>
    </location>
</feature>
<reference evidence="4" key="2">
    <citation type="submission" date="2021-04" db="EMBL/GenBank/DDBJ databases">
        <authorList>
            <person name="Gilroy R."/>
        </authorList>
    </citation>
    <scope>NUCLEOTIDE SEQUENCE</scope>
    <source>
        <strain evidence="4">CHK193-4272</strain>
    </source>
</reference>
<comment type="similarity">
    <text evidence="1">Belongs to the myoviridae tail sheath protein family.</text>
</comment>
<dbReference type="Proteomes" id="UP000886808">
    <property type="component" value="Unassembled WGS sequence"/>
</dbReference>
<accession>A0A9D1THE2</accession>
<organism evidence="4 5">
    <name type="scientific">Candidatus Butyricicoccus avistercoris</name>
    <dbReference type="NCBI Taxonomy" id="2838518"/>
    <lineage>
        <taxon>Bacteria</taxon>
        <taxon>Bacillati</taxon>
        <taxon>Bacillota</taxon>
        <taxon>Clostridia</taxon>
        <taxon>Eubacteriales</taxon>
        <taxon>Butyricicoccaceae</taxon>
        <taxon>Butyricicoccus</taxon>
    </lineage>
</organism>
<evidence type="ECO:0000256" key="1">
    <source>
        <dbReference type="ARBA" id="ARBA00008005"/>
    </source>
</evidence>
<dbReference type="EMBL" id="DXIE01000026">
    <property type="protein sequence ID" value="HIV61889.1"/>
    <property type="molecule type" value="Genomic_DNA"/>
</dbReference>
<evidence type="ECO:0000259" key="2">
    <source>
        <dbReference type="Pfam" id="PF04984"/>
    </source>
</evidence>
<dbReference type="InterPro" id="IPR035089">
    <property type="entry name" value="Phage_sheath_subtilisin"/>
</dbReference>
<dbReference type="Pfam" id="PF17482">
    <property type="entry name" value="Phage_sheath_1C"/>
    <property type="match status" value="1"/>
</dbReference>
<dbReference type="Gene3D" id="3.30.1370.220">
    <property type="match status" value="1"/>
</dbReference>
<dbReference type="InterPro" id="IPR020287">
    <property type="entry name" value="Tail_sheath_C"/>
</dbReference>